<evidence type="ECO:0000313" key="1">
    <source>
        <dbReference type="EMBL" id="GCE93686.1"/>
    </source>
</evidence>
<dbReference type="InterPro" id="IPR027417">
    <property type="entry name" value="P-loop_NTPase"/>
</dbReference>
<dbReference type="Proteomes" id="UP000326169">
    <property type="component" value="Unassembled WGS sequence"/>
</dbReference>
<evidence type="ECO:0000313" key="2">
    <source>
        <dbReference type="Proteomes" id="UP000326169"/>
    </source>
</evidence>
<protein>
    <recommendedName>
        <fullName evidence="3">G domain-containing protein</fullName>
    </recommendedName>
</protein>
<dbReference type="EMBL" id="BIMW01000077">
    <property type="protein sequence ID" value="GCE93686.1"/>
    <property type="molecule type" value="Genomic_DNA"/>
</dbReference>
<sequence>MGVIYIGDRNTGKTSLVLELAHPSSQFVKVTDPLYNQLKALLYNDQEGKTMATDASQATYDRQLEIEVTLPSRPKNIYTEWIDTPGEIWRSTWKNDNPDEWRKFLKTAHSSQGVCLILSPYREIIRQGDGIIQEDFITRKQWIQRFERWVKFFRQDCRQAKHLVLCLNKADLIRGIDLKEEARKLAYHPVDAEMNWMQRNDYVFKRFFGPLQSHIAELNQYTSGLSVRCFITSIYSRELVELPWIYLGTYLSSNQ</sequence>
<keyword evidence="2" id="KW-1185">Reference proteome</keyword>
<dbReference type="Gene3D" id="3.40.50.300">
    <property type="entry name" value="P-loop containing nucleotide triphosphate hydrolases"/>
    <property type="match status" value="1"/>
</dbReference>
<gene>
    <name evidence="1" type="ORF">NIES46_17380</name>
</gene>
<reference evidence="1 2" key="1">
    <citation type="journal article" date="2019" name="J Genomics">
        <title>The Draft Genome of a Hydrogen-producing Cyanobacterium, Arthrospira platensis NIES-46.</title>
        <authorList>
            <person name="Suzuki S."/>
            <person name="Yamaguchi H."/>
            <person name="Kawachi M."/>
        </authorList>
    </citation>
    <scope>NUCLEOTIDE SEQUENCE [LARGE SCALE GENOMIC DNA]</scope>
    <source>
        <strain evidence="1 2">NIES-46</strain>
    </source>
</reference>
<comment type="caution">
    <text evidence="1">The sequence shown here is derived from an EMBL/GenBank/DDBJ whole genome shotgun (WGS) entry which is preliminary data.</text>
</comment>
<accession>A0A5M3T7B1</accession>
<organism evidence="1 2">
    <name type="scientific">Limnospira platensis NIES-46</name>
    <dbReference type="NCBI Taxonomy" id="1236695"/>
    <lineage>
        <taxon>Bacteria</taxon>
        <taxon>Bacillati</taxon>
        <taxon>Cyanobacteriota</taxon>
        <taxon>Cyanophyceae</taxon>
        <taxon>Oscillatoriophycideae</taxon>
        <taxon>Oscillatoriales</taxon>
        <taxon>Sirenicapillariaceae</taxon>
        <taxon>Limnospira</taxon>
    </lineage>
</organism>
<dbReference type="SUPFAM" id="SSF52540">
    <property type="entry name" value="P-loop containing nucleoside triphosphate hydrolases"/>
    <property type="match status" value="1"/>
</dbReference>
<proteinExistence type="predicted"/>
<evidence type="ECO:0008006" key="3">
    <source>
        <dbReference type="Google" id="ProtNLM"/>
    </source>
</evidence>
<name>A0A5M3T7B1_LIMPL</name>